<dbReference type="Pfam" id="PF00668">
    <property type="entry name" value="Condensation"/>
    <property type="match status" value="1"/>
</dbReference>
<gene>
    <name evidence="3" type="ORF">FJU30_08705</name>
</gene>
<evidence type="ECO:0000313" key="4">
    <source>
        <dbReference type="Proteomes" id="UP000335415"/>
    </source>
</evidence>
<dbReference type="Gene3D" id="3.30.559.10">
    <property type="entry name" value="Chloramphenicol acetyltransferase-like domain"/>
    <property type="match status" value="1"/>
</dbReference>
<dbReference type="GO" id="GO:0044550">
    <property type="term" value="P:secondary metabolite biosynthetic process"/>
    <property type="evidence" value="ECO:0007669"/>
    <property type="project" value="TreeGrafter"/>
</dbReference>
<dbReference type="PANTHER" id="PTHR45527:SF10">
    <property type="entry name" value="PYOCHELIN SYNTHASE PCHF"/>
    <property type="match status" value="1"/>
</dbReference>
<dbReference type="GO" id="GO:0043041">
    <property type="term" value="P:amino acid activation for nonribosomal peptide biosynthetic process"/>
    <property type="evidence" value="ECO:0007669"/>
    <property type="project" value="TreeGrafter"/>
</dbReference>
<dbReference type="InterPro" id="IPR057737">
    <property type="entry name" value="Condensation_MtbB-like"/>
</dbReference>
<dbReference type="GO" id="GO:0016874">
    <property type="term" value="F:ligase activity"/>
    <property type="evidence" value="ECO:0007669"/>
    <property type="project" value="UniProtKB-KW"/>
</dbReference>
<comment type="caution">
    <text evidence="3">The sequence shown here is derived from an EMBL/GenBank/DDBJ whole genome shotgun (WGS) entry which is preliminary data.</text>
</comment>
<sequence length="543" mass="61023">MKELTPMQAASWVGRQSDQRLGGVAAHLYAEFDSVGLDVGRLRQAVSRLYQAHPMLRLRITPAGQQTIEPISERYRLQIDDLRDETPQNAARRLEAKRRRNSTQKLALEQGQACDISLSLLADTRCRLHVDVDMIAADAWSFRILLEDLARLYRQPQDATHQTDDAGIAWFRYLDKMRADENLQRRYRRDRRWWQARLSDFAPAPRLPHDGDTQRCRSDRLAARLTSDERRSLEKTARAHHLTPSTLFLCAFAGVLAAGCDMTRFRLNLPMFHRAPYVEAVGQIIGDFSSLVILDVTSDANESLLAFCRRMAPQLARAINHSHYPGVNVLRDLSRRHGSLQIAPVVFTSGFGLPGGQLFSDAVRRSLGEMNWVISQGPQVALDAQAVEIHDGILLNWDVRLDVFPAPLIRDMFDRQLALLRRLARDPAALHQAPVWRQAADRPADGSTERLLLRLLNRLSGARTMGPDSALGPLTAQPDAARQLLNFINQYLPASRLTLSELQRQPSAAGLARLIVSRSPDKAEQTARRLLKALDAGRAAAPR</sequence>
<dbReference type="FunFam" id="3.30.559.10:FF:000023">
    <property type="entry name" value="Non-ribosomal peptide synthetase"/>
    <property type="match status" value="1"/>
</dbReference>
<dbReference type="Gene3D" id="3.30.559.30">
    <property type="entry name" value="Nonribosomal peptide synthetase, condensation domain"/>
    <property type="match status" value="1"/>
</dbReference>
<dbReference type="EMBL" id="VYKJ01000003">
    <property type="protein sequence ID" value="KAA9001418.1"/>
    <property type="molecule type" value="Genomic_DNA"/>
</dbReference>
<evidence type="ECO:0000259" key="2">
    <source>
        <dbReference type="Pfam" id="PF00668"/>
    </source>
</evidence>
<dbReference type="CDD" id="cd19535">
    <property type="entry name" value="Cyc_NRPS"/>
    <property type="match status" value="1"/>
</dbReference>
<keyword evidence="1" id="KW-0436">Ligase</keyword>
<reference evidence="3 4" key="1">
    <citation type="submission" date="2019-09" db="EMBL/GenBank/DDBJ databases">
        <authorList>
            <person name="Li Y."/>
        </authorList>
    </citation>
    <scope>NUCLEOTIDE SEQUENCE [LARGE SCALE GENOMIC DNA]</scope>
    <source>
        <strain evidence="3 4">L3-3HA</strain>
    </source>
</reference>
<dbReference type="GO" id="GO:0031177">
    <property type="term" value="F:phosphopantetheine binding"/>
    <property type="evidence" value="ECO:0007669"/>
    <property type="project" value="TreeGrafter"/>
</dbReference>
<protein>
    <submittedName>
        <fullName evidence="3">Glutamate racemase</fullName>
    </submittedName>
</protein>
<dbReference type="InterPro" id="IPR023213">
    <property type="entry name" value="CAT-like_dom_sf"/>
</dbReference>
<accession>A0A5J5G3K4</accession>
<dbReference type="SUPFAM" id="SSF52777">
    <property type="entry name" value="CoA-dependent acyltransferases"/>
    <property type="match status" value="2"/>
</dbReference>
<proteinExistence type="predicted"/>
<dbReference type="PANTHER" id="PTHR45527">
    <property type="entry name" value="NONRIBOSOMAL PEPTIDE SYNTHETASE"/>
    <property type="match status" value="1"/>
</dbReference>
<dbReference type="InterPro" id="IPR001242">
    <property type="entry name" value="Condensation_dom"/>
</dbReference>
<name>A0A5J5G3K4_9GAMM</name>
<keyword evidence="4" id="KW-1185">Reference proteome</keyword>
<organism evidence="3 4">
    <name type="scientific">Affinibrenneria salicis</name>
    <dbReference type="NCBI Taxonomy" id="2590031"/>
    <lineage>
        <taxon>Bacteria</taxon>
        <taxon>Pseudomonadati</taxon>
        <taxon>Pseudomonadota</taxon>
        <taxon>Gammaproteobacteria</taxon>
        <taxon>Enterobacterales</taxon>
        <taxon>Pectobacteriaceae</taxon>
        <taxon>Affinibrenneria</taxon>
    </lineage>
</organism>
<feature type="domain" description="Condensation" evidence="2">
    <location>
        <begin position="3"/>
        <end position="429"/>
    </location>
</feature>
<evidence type="ECO:0000256" key="1">
    <source>
        <dbReference type="ARBA" id="ARBA00022598"/>
    </source>
</evidence>
<dbReference type="GO" id="GO:0005737">
    <property type="term" value="C:cytoplasm"/>
    <property type="evidence" value="ECO:0007669"/>
    <property type="project" value="TreeGrafter"/>
</dbReference>
<dbReference type="Proteomes" id="UP000335415">
    <property type="component" value="Unassembled WGS sequence"/>
</dbReference>
<evidence type="ECO:0000313" key="3">
    <source>
        <dbReference type="EMBL" id="KAA9001418.1"/>
    </source>
</evidence>
<dbReference type="AlphaFoldDB" id="A0A5J5G3K4"/>
<dbReference type="OrthoDB" id="7671190at2"/>